<comment type="caution">
    <text evidence="1">The sequence shown here is derived from an EMBL/GenBank/DDBJ whole genome shotgun (WGS) entry which is preliminary data.</text>
</comment>
<accession>A0A7Y0Y5H9</accession>
<dbReference type="Gene3D" id="3.30.1330.70">
    <property type="entry name" value="Holliday junction resolvase RusA"/>
    <property type="match status" value="1"/>
</dbReference>
<sequence>MSDAIQMFVPGEPTPEGSTKAYIVGGKPVISHVNSAKLETWRDTITLLTTTLARKAGWKIPLDEPVKIYVKFLLQPPARPRFSTPAVKPDLDKLQRAVGDGLCPKGGGGVLKDDSRIIEWHAWKQYAERHGQTGALIRIEKMKVKADV</sequence>
<dbReference type="Pfam" id="PF05866">
    <property type="entry name" value="RusA"/>
    <property type="match status" value="1"/>
</dbReference>
<dbReference type="RefSeq" id="WP_169772502.1">
    <property type="nucleotide sequence ID" value="NZ_JABCUR010000014.1"/>
</dbReference>
<dbReference type="InterPro" id="IPR036614">
    <property type="entry name" value="RusA-like_sf"/>
</dbReference>
<dbReference type="GO" id="GO:0000287">
    <property type="term" value="F:magnesium ion binding"/>
    <property type="evidence" value="ECO:0007669"/>
    <property type="project" value="InterPro"/>
</dbReference>
<dbReference type="InterPro" id="IPR008822">
    <property type="entry name" value="Endonuclease_RusA-like"/>
</dbReference>
<proteinExistence type="predicted"/>
<dbReference type="GO" id="GO:0006281">
    <property type="term" value="P:DNA repair"/>
    <property type="evidence" value="ECO:0007669"/>
    <property type="project" value="InterPro"/>
</dbReference>
<dbReference type="SUPFAM" id="SSF103084">
    <property type="entry name" value="Holliday junction resolvase RusA"/>
    <property type="match status" value="1"/>
</dbReference>
<evidence type="ECO:0000313" key="1">
    <source>
        <dbReference type="EMBL" id="NMW66004.1"/>
    </source>
</evidence>
<dbReference type="AlphaFoldDB" id="A0A7Y0Y5H9"/>
<evidence type="ECO:0000313" key="2">
    <source>
        <dbReference type="Proteomes" id="UP000578252"/>
    </source>
</evidence>
<dbReference type="EMBL" id="JABCUR010000014">
    <property type="protein sequence ID" value="NMW66004.1"/>
    <property type="molecule type" value="Genomic_DNA"/>
</dbReference>
<organism evidence="1 2">
    <name type="scientific">Mobiluncus mulieris</name>
    <dbReference type="NCBI Taxonomy" id="2052"/>
    <lineage>
        <taxon>Bacteria</taxon>
        <taxon>Bacillati</taxon>
        <taxon>Actinomycetota</taxon>
        <taxon>Actinomycetes</taxon>
        <taxon>Actinomycetales</taxon>
        <taxon>Actinomycetaceae</taxon>
        <taxon>Mobiluncus</taxon>
    </lineage>
</organism>
<reference evidence="1 2" key="1">
    <citation type="submission" date="2020-04" db="EMBL/GenBank/DDBJ databases">
        <title>Antimicrobial susceptibility and clonality of vaginal-derived multi-drug resistant Mobiluncus isolates in China.</title>
        <authorList>
            <person name="Zhang X."/>
        </authorList>
    </citation>
    <scope>NUCLEOTIDE SEQUENCE [LARGE SCALE GENOMIC DNA]</scope>
    <source>
        <strain evidence="1 2">13</strain>
    </source>
</reference>
<dbReference type="Proteomes" id="UP000578252">
    <property type="component" value="Unassembled WGS sequence"/>
</dbReference>
<name>A0A7Y0Y5H9_9ACTO</name>
<protein>
    <submittedName>
        <fullName evidence="1">RusA family crossover junction endodeoxyribonuclease</fullName>
    </submittedName>
</protein>
<gene>
    <name evidence="1" type="ORF">HHJ78_10960</name>
</gene>
<dbReference type="GO" id="GO:0006310">
    <property type="term" value="P:DNA recombination"/>
    <property type="evidence" value="ECO:0007669"/>
    <property type="project" value="InterPro"/>
</dbReference>